<dbReference type="AlphaFoldDB" id="A0AAV4M4Z3"/>
<reference evidence="2 3" key="1">
    <citation type="submission" date="2021-06" db="EMBL/GenBank/DDBJ databases">
        <title>Caerostris extrusa draft genome.</title>
        <authorList>
            <person name="Kono N."/>
            <person name="Arakawa K."/>
        </authorList>
    </citation>
    <scope>NUCLEOTIDE SEQUENCE [LARGE SCALE GENOMIC DNA]</scope>
</reference>
<sequence length="105" mass="12177">MQGENFLSHKLRISRIFENYLSLPQNTPFGAWNFLMWVFVQMVYYTPSVCVCVLNAFSGATKMLSDNVSRSWWREGMKNYLVLGERVWVFSGIFSRFGLGGLLSF</sequence>
<keyword evidence="1" id="KW-0472">Membrane</keyword>
<evidence type="ECO:0000256" key="1">
    <source>
        <dbReference type="SAM" id="Phobius"/>
    </source>
</evidence>
<evidence type="ECO:0000313" key="2">
    <source>
        <dbReference type="EMBL" id="GIX66900.1"/>
    </source>
</evidence>
<feature type="transmembrane region" description="Helical" evidence="1">
    <location>
        <begin position="34"/>
        <end position="58"/>
    </location>
</feature>
<keyword evidence="1" id="KW-1133">Transmembrane helix</keyword>
<comment type="caution">
    <text evidence="2">The sequence shown here is derived from an EMBL/GenBank/DDBJ whole genome shotgun (WGS) entry which is preliminary data.</text>
</comment>
<keyword evidence="1" id="KW-0812">Transmembrane</keyword>
<accession>A0AAV4M4Z3</accession>
<protein>
    <submittedName>
        <fullName evidence="2">Uncharacterized protein</fullName>
    </submittedName>
</protein>
<name>A0AAV4M4Z3_CAEEX</name>
<dbReference type="EMBL" id="BPLR01019349">
    <property type="protein sequence ID" value="GIX66900.1"/>
    <property type="molecule type" value="Genomic_DNA"/>
</dbReference>
<organism evidence="2 3">
    <name type="scientific">Caerostris extrusa</name>
    <name type="common">Bark spider</name>
    <name type="synonym">Caerostris bankana</name>
    <dbReference type="NCBI Taxonomy" id="172846"/>
    <lineage>
        <taxon>Eukaryota</taxon>
        <taxon>Metazoa</taxon>
        <taxon>Ecdysozoa</taxon>
        <taxon>Arthropoda</taxon>
        <taxon>Chelicerata</taxon>
        <taxon>Arachnida</taxon>
        <taxon>Araneae</taxon>
        <taxon>Araneomorphae</taxon>
        <taxon>Entelegynae</taxon>
        <taxon>Araneoidea</taxon>
        <taxon>Araneidae</taxon>
        <taxon>Caerostris</taxon>
    </lineage>
</organism>
<proteinExistence type="predicted"/>
<dbReference type="Proteomes" id="UP001054945">
    <property type="component" value="Unassembled WGS sequence"/>
</dbReference>
<keyword evidence="3" id="KW-1185">Reference proteome</keyword>
<gene>
    <name evidence="2" type="ORF">CEXT_789961</name>
</gene>
<evidence type="ECO:0000313" key="3">
    <source>
        <dbReference type="Proteomes" id="UP001054945"/>
    </source>
</evidence>